<proteinExistence type="predicted"/>
<dbReference type="Proteomes" id="UP000439113">
    <property type="component" value="Unassembled WGS sequence"/>
</dbReference>
<evidence type="ECO:0000313" key="2">
    <source>
        <dbReference type="EMBL" id="MTV30147.1"/>
    </source>
</evidence>
<organism evidence="2 3">
    <name type="scientific">Rhodoblastus acidophilus</name>
    <name type="common">Rhodopseudomonas acidophila</name>
    <dbReference type="NCBI Taxonomy" id="1074"/>
    <lineage>
        <taxon>Bacteria</taxon>
        <taxon>Pseudomonadati</taxon>
        <taxon>Pseudomonadota</taxon>
        <taxon>Alphaproteobacteria</taxon>
        <taxon>Hyphomicrobiales</taxon>
        <taxon>Rhodoblastaceae</taxon>
        <taxon>Rhodoblastus</taxon>
    </lineage>
</organism>
<dbReference type="EMBL" id="WNKS01000002">
    <property type="protein sequence ID" value="MTV30147.1"/>
    <property type="molecule type" value="Genomic_DNA"/>
</dbReference>
<keyword evidence="1" id="KW-0472">Membrane</keyword>
<name>A0A6N8DIJ8_RHOAC</name>
<keyword evidence="1" id="KW-0812">Transmembrane</keyword>
<comment type="caution">
    <text evidence="2">The sequence shown here is derived from an EMBL/GenBank/DDBJ whole genome shotgun (WGS) entry which is preliminary data.</text>
</comment>
<keyword evidence="1" id="KW-1133">Transmembrane helix</keyword>
<evidence type="ECO:0000313" key="3">
    <source>
        <dbReference type="Proteomes" id="UP000439113"/>
    </source>
</evidence>
<accession>A0A6N8DIJ8</accession>
<dbReference type="RefSeq" id="WP_155444801.1">
    <property type="nucleotide sequence ID" value="NZ_JAOQNR010000002.1"/>
</dbReference>
<reference evidence="2 3" key="1">
    <citation type="submission" date="2019-11" db="EMBL/GenBank/DDBJ databases">
        <title>Whole-genome sequence of a Rhodoblastus acidophilus DSM 142.</title>
        <authorList>
            <person name="Kyndt J.A."/>
            <person name="Meyer T.E."/>
        </authorList>
    </citation>
    <scope>NUCLEOTIDE SEQUENCE [LARGE SCALE GENOMIC DNA]</scope>
    <source>
        <strain evidence="2 3">DSM 142</strain>
    </source>
</reference>
<protein>
    <submittedName>
        <fullName evidence="2">Uncharacterized protein</fullName>
    </submittedName>
</protein>
<feature type="transmembrane region" description="Helical" evidence="1">
    <location>
        <begin position="30"/>
        <end position="50"/>
    </location>
</feature>
<sequence>MILAPIDSREFAYVRSLRRTDPAACRLAPLLRLILLVLLGGSVAFVALGARSSHAAPAPTAAR</sequence>
<gene>
    <name evidence="2" type="ORF">GJ654_03970</name>
</gene>
<dbReference type="AlphaFoldDB" id="A0A6N8DIJ8"/>
<evidence type="ECO:0000256" key="1">
    <source>
        <dbReference type="SAM" id="Phobius"/>
    </source>
</evidence>